<protein>
    <submittedName>
        <fullName evidence="1">Ornithine cyclodeaminase family protein</fullName>
    </submittedName>
</protein>
<reference evidence="1 2" key="1">
    <citation type="submission" date="2018-10" db="EMBL/GenBank/DDBJ databases">
        <title>Parasedimentitalea marina sp. nov., a psychrophilic bacterium isolated from deep seawater of the New Britain Trench.</title>
        <authorList>
            <person name="Cao J."/>
        </authorList>
    </citation>
    <scope>NUCLEOTIDE SEQUENCE [LARGE SCALE GENOMIC DNA]</scope>
    <source>
        <strain evidence="1 2">W43</strain>
    </source>
</reference>
<sequence length="311" mass="32517">MITLDTGAVQRLLPKVDALAEMRAMFGALSEQQAVQPPQTLTLFPDGGGDFITYLGALAKAGVFGAKLSPYLPTDGAPIITAWTVLMSMQTGQPLVMCDASRLTTLRTAATTALAVDLLAQPDAAKLTIIGSGAVAMEHWRQVRGVRGWSEVRLFSPSLSGNDARQAEWQAQCPGVILADTADDAVSGADGVMLCTSSGTPVIDPAQLLPHALVTSISTNVANAHEVPPAFLTGADVYCDYRVTTPSTAGDMVLAARDHGWLPSMIRGDLADLVSGIASRPSGDRPAFFRSVGLGLEDIAMAHAIYRAATA</sequence>
<keyword evidence="2" id="KW-1185">Reference proteome</keyword>
<dbReference type="Gene3D" id="3.40.50.720">
    <property type="entry name" value="NAD(P)-binding Rossmann-like Domain"/>
    <property type="match status" value="1"/>
</dbReference>
<dbReference type="Gene3D" id="3.30.1780.10">
    <property type="entry name" value="ornithine cyclodeaminase, domain 1"/>
    <property type="match status" value="1"/>
</dbReference>
<dbReference type="EMBL" id="CP033219">
    <property type="protein sequence ID" value="AZV77155.1"/>
    <property type="molecule type" value="Genomic_DNA"/>
</dbReference>
<dbReference type="InterPro" id="IPR036291">
    <property type="entry name" value="NAD(P)-bd_dom_sf"/>
</dbReference>
<evidence type="ECO:0000313" key="2">
    <source>
        <dbReference type="Proteomes" id="UP000283063"/>
    </source>
</evidence>
<dbReference type="PANTHER" id="PTHR13812:SF19">
    <property type="entry name" value="KETIMINE REDUCTASE MU-CRYSTALLIN"/>
    <property type="match status" value="1"/>
</dbReference>
<dbReference type="InterPro" id="IPR003462">
    <property type="entry name" value="ODC_Mu_crystall"/>
</dbReference>
<organism evidence="1 2">
    <name type="scientific">Parasedimentitalea marina</name>
    <dbReference type="NCBI Taxonomy" id="2483033"/>
    <lineage>
        <taxon>Bacteria</taxon>
        <taxon>Pseudomonadati</taxon>
        <taxon>Pseudomonadota</taxon>
        <taxon>Alphaproteobacteria</taxon>
        <taxon>Rhodobacterales</taxon>
        <taxon>Paracoccaceae</taxon>
        <taxon>Parasedimentitalea</taxon>
    </lineage>
</organism>
<evidence type="ECO:0000313" key="1">
    <source>
        <dbReference type="EMBL" id="AZV77155.1"/>
    </source>
</evidence>
<proteinExistence type="predicted"/>
<dbReference type="PANTHER" id="PTHR13812">
    <property type="entry name" value="KETIMINE REDUCTASE MU-CRYSTALLIN"/>
    <property type="match status" value="1"/>
</dbReference>
<dbReference type="RefSeq" id="WP_127747702.1">
    <property type="nucleotide sequence ID" value="NZ_CP033219.1"/>
</dbReference>
<dbReference type="SUPFAM" id="SSF51735">
    <property type="entry name" value="NAD(P)-binding Rossmann-fold domains"/>
    <property type="match status" value="1"/>
</dbReference>
<dbReference type="PIRSF" id="PIRSF001439">
    <property type="entry name" value="CryM"/>
    <property type="match status" value="1"/>
</dbReference>
<dbReference type="InterPro" id="IPR023401">
    <property type="entry name" value="ODC_N"/>
</dbReference>
<dbReference type="Pfam" id="PF02423">
    <property type="entry name" value="OCD_Mu_crystall"/>
    <property type="match status" value="1"/>
</dbReference>
<dbReference type="Proteomes" id="UP000283063">
    <property type="component" value="Chromosome"/>
</dbReference>
<dbReference type="OrthoDB" id="9785971at2"/>
<name>A0A3T0MZG4_9RHOB</name>
<dbReference type="AlphaFoldDB" id="A0A3T0MZG4"/>
<dbReference type="KEGG" id="sedi:EBB79_04115"/>
<dbReference type="GO" id="GO:0005737">
    <property type="term" value="C:cytoplasm"/>
    <property type="evidence" value="ECO:0007669"/>
    <property type="project" value="TreeGrafter"/>
</dbReference>
<accession>A0A3T0MZG4</accession>
<gene>
    <name evidence="1" type="ORF">EBB79_04115</name>
</gene>